<evidence type="ECO:0000256" key="2">
    <source>
        <dbReference type="ARBA" id="ARBA00022737"/>
    </source>
</evidence>
<dbReference type="PANTHER" id="PTHR12696">
    <property type="entry name" value="TIP120"/>
    <property type="match status" value="1"/>
</dbReference>
<dbReference type="InterPro" id="IPR021133">
    <property type="entry name" value="HEAT_type_2"/>
</dbReference>
<keyword evidence="7" id="KW-1185">Reference proteome</keyword>
<dbReference type="InterPro" id="IPR016024">
    <property type="entry name" value="ARM-type_fold"/>
</dbReference>
<dbReference type="GO" id="GO:0010265">
    <property type="term" value="P:SCF complex assembly"/>
    <property type="evidence" value="ECO:0007669"/>
    <property type="project" value="InterPro"/>
</dbReference>
<evidence type="ECO:0000256" key="3">
    <source>
        <dbReference type="ARBA" id="ARBA00022786"/>
    </source>
</evidence>
<evidence type="ECO:0000313" key="7">
    <source>
        <dbReference type="Proteomes" id="UP000095300"/>
    </source>
</evidence>
<dbReference type="Proteomes" id="UP000095300">
    <property type="component" value="Unassembled WGS sequence"/>
</dbReference>
<dbReference type="InterPro" id="IPR013932">
    <property type="entry name" value="TATA-bd_TIP120"/>
</dbReference>
<evidence type="ECO:0000256" key="4">
    <source>
        <dbReference type="PROSITE-ProRule" id="PRU00103"/>
    </source>
</evidence>
<dbReference type="VEuPathDB" id="VectorBase:SCAU012215"/>
<dbReference type="SUPFAM" id="SSF48371">
    <property type="entry name" value="ARM repeat"/>
    <property type="match status" value="1"/>
</dbReference>
<dbReference type="InterPro" id="IPR039852">
    <property type="entry name" value="CAND1/CAND2"/>
</dbReference>
<comment type="similarity">
    <text evidence="1">Belongs to the CAND family.</text>
</comment>
<feature type="domain" description="TATA-binding protein interacting (TIP20)" evidence="5">
    <location>
        <begin position="1052"/>
        <end position="1215"/>
    </location>
</feature>
<keyword evidence="3" id="KW-0833">Ubl conjugation pathway</keyword>
<dbReference type="PROSITE" id="PS50077">
    <property type="entry name" value="HEAT_REPEAT"/>
    <property type="match status" value="1"/>
</dbReference>
<dbReference type="Pfam" id="PF25782">
    <property type="entry name" value="TPR_CAND1"/>
    <property type="match status" value="1"/>
</dbReference>
<sequence length="1243" mass="139381">MGSHQYQIANLLEKMTSNDKDFRFMATNDLMTELQKDSIKLDDESEKKVVRMVLKLLEDKNGEVQNLAVKCLGPLVNKVKENQVETIVDSLCANMISNTEQLRDISSIGLKTVISELPQASNSLAPNVCQRITGKLSNAIEKEDVSVKLESLDILSDLLSRFGELLVPFHNTILKALVPQLSSPRQAVRKRTIVSLSHLLTLSNTNAYNGVVDHLLDGLEESQSQTDVRTYIQCLASICRQSGYRFCNHINRTMALLERYSQQDDDELREFCLQACEAFIIRCPEAVKPHIPMILDMCLKYLTYDPNYNYEADDVECSNAMDTEEDDYEDSEEYSDDDDMSWKVRRAAAKCLESIIATRHDMLEDFYHNLSPPLIARFKEREENVKSDIFHAYISLLRNTRSVAEISQDPDSMEQLPSHLSDLIEQIPHIIKATCPLMKEKSMKTRQDCFLLLRELLNAVPGSLGPYLDSIVPGIHFSLSDKNSTSNMKIEALAFMYALLQGHQPYVFPKHIQVLVPLAVTAVFDPFYKIATEGLVVLQQLVQVIRPLDGSNINNGLFDLPAVASQVYSATMQKLKTTDVDQEVKERAIACMGQIIANMGDLLQSEVVICLPIFLERLRSEITRLSCVKALTMIAASPLRIDLTPIINEIMPILGSFLRKNQRALKIHSLDLLNKLAENYSLDIFGPPLLQTAIGEMQPLITDSDLHVAQFSLILLTTTARKHPKALIGIHDQFLPAVLQLLRSPLLQGSALICTHDLFQSLVQTNLPGLEYHSLLKKLMDPVLVPPTASSGCTDQLHKQAFHSLARCVAALTQQCPNEAIPLATQLLDDLQNPSSISDAQLIFNLLAIGEIGRHFSLSSIPGLPQTIIECFSAGSEDVKTAASHALGAISVGNLQTFLPLILNEIEAQPKRQYLLLHSLKEVISSLSISANGLSQLLPSVPSIWEQLFKHCECPEEGSRNVVAECLGKLVLVKPEDLLPRLQEALKSESPLIRTVVVSAVKFTISDKPQPIDVLLKQNIGKFLFLLRDPEPSVRRVALVAFNSAVHNKPSLVRDLLPTLLPWLYSETKVKNELIREVEMGPFKHTVDDGLDIRKAAFECMYTLLEQGLERVDVMQFLDHVQAGLCDHYDIKMLTYLMTARLAVICPDAVILRLDQFIQQLRDTCTHKVKANSVKQEYEKQDELRRSALRAVCALSNIPKAEKNQQLMEFLKTIKDSAELSKIYEYIQKDSLSSNLDFTMDES</sequence>
<organism evidence="6 7">
    <name type="scientific">Stomoxys calcitrans</name>
    <name type="common">Stable fly</name>
    <name type="synonym">Conops calcitrans</name>
    <dbReference type="NCBI Taxonomy" id="35570"/>
    <lineage>
        <taxon>Eukaryota</taxon>
        <taxon>Metazoa</taxon>
        <taxon>Ecdysozoa</taxon>
        <taxon>Arthropoda</taxon>
        <taxon>Hexapoda</taxon>
        <taxon>Insecta</taxon>
        <taxon>Pterygota</taxon>
        <taxon>Neoptera</taxon>
        <taxon>Endopterygota</taxon>
        <taxon>Diptera</taxon>
        <taxon>Brachycera</taxon>
        <taxon>Muscomorpha</taxon>
        <taxon>Muscoidea</taxon>
        <taxon>Muscidae</taxon>
        <taxon>Stomoxys</taxon>
    </lineage>
</organism>
<dbReference type="InterPro" id="IPR011989">
    <property type="entry name" value="ARM-like"/>
</dbReference>
<evidence type="ECO:0000256" key="1">
    <source>
        <dbReference type="ARBA" id="ARBA00007657"/>
    </source>
</evidence>
<dbReference type="OrthoDB" id="6260732at2759"/>
<proteinExistence type="inferred from homology"/>
<dbReference type="Gene3D" id="1.25.10.10">
    <property type="entry name" value="Leucine-rich Repeat Variant"/>
    <property type="match status" value="1"/>
</dbReference>
<dbReference type="EnsemblMetazoa" id="SCAU012215-RA">
    <property type="protein sequence ID" value="SCAU012215-PA"/>
    <property type="gene ID" value="SCAU012215"/>
</dbReference>
<keyword evidence="2" id="KW-0677">Repeat</keyword>
<protein>
    <recommendedName>
        <fullName evidence="5">TATA-binding protein interacting (TIP20) domain-containing protein</fullName>
    </recommendedName>
</protein>
<dbReference type="STRING" id="35570.A0A1I8PYG3"/>
<reference evidence="6" key="1">
    <citation type="submission" date="2020-05" db="UniProtKB">
        <authorList>
            <consortium name="EnsemblMetazoa"/>
        </authorList>
    </citation>
    <scope>IDENTIFICATION</scope>
    <source>
        <strain evidence="6">USDA</strain>
    </source>
</reference>
<name>A0A1I8PYG3_STOCA</name>
<accession>A0A1I8PYG3</accession>
<evidence type="ECO:0000259" key="5">
    <source>
        <dbReference type="Pfam" id="PF08623"/>
    </source>
</evidence>
<dbReference type="AlphaFoldDB" id="A0A1I8PYG3"/>
<gene>
    <name evidence="6" type="primary">106094540</name>
</gene>
<feature type="repeat" description="HEAT" evidence="4">
    <location>
        <begin position="49"/>
        <end position="86"/>
    </location>
</feature>
<evidence type="ECO:0000313" key="6">
    <source>
        <dbReference type="EnsemblMetazoa" id="SCAU012215-PA"/>
    </source>
</evidence>
<dbReference type="Pfam" id="PF08623">
    <property type="entry name" value="TIP120"/>
    <property type="match status" value="1"/>
</dbReference>